<accession>A0ACC8ELL6</accession>
<protein>
    <submittedName>
        <fullName evidence="1">Uncharacterized protein</fullName>
    </submittedName>
</protein>
<proteinExistence type="predicted"/>
<gene>
    <name evidence="1" type="ORF">K441DRAFT_671345</name>
</gene>
<sequence length="273" mass="30907">MSEDAKKVLSYLFSAIQSKDSRHHARYGNYLRRNPEQIENVIFNCLRPGTMNFLKTGNLSSIDSIKSIGGDTNYQGRGVYLHAIVGLDTLVRVYVGQASNISSRIRKEHLNFRYRRDNKSLHYYALQRSSYDSFCVLAKLPSSSTKPGMDRPDLLLNILEMWCCLLLRSLPSPSLREYLPPTYKLPPLGPPESLNIALPLDQGTPLYSQGMKLDLSYSKDPLILEYLGDAEEQKSIELITVVETSDRKLGPYLVVGLTVVAAVMIFSSWRRRP</sequence>
<evidence type="ECO:0000313" key="2">
    <source>
        <dbReference type="Proteomes" id="UP000250078"/>
    </source>
</evidence>
<reference evidence="1 2" key="1">
    <citation type="journal article" date="2016" name="Nat. Commun.">
        <title>Ectomycorrhizal ecology is imprinted in the genome of the dominant symbiotic fungus Cenococcum geophilum.</title>
        <authorList>
            <consortium name="DOE Joint Genome Institute"/>
            <person name="Peter M."/>
            <person name="Kohler A."/>
            <person name="Ohm R.A."/>
            <person name="Kuo A."/>
            <person name="Krutzmann J."/>
            <person name="Morin E."/>
            <person name="Arend M."/>
            <person name="Barry K.W."/>
            <person name="Binder M."/>
            <person name="Choi C."/>
            <person name="Clum A."/>
            <person name="Copeland A."/>
            <person name="Grisel N."/>
            <person name="Haridas S."/>
            <person name="Kipfer T."/>
            <person name="LaButti K."/>
            <person name="Lindquist E."/>
            <person name="Lipzen A."/>
            <person name="Maire R."/>
            <person name="Meier B."/>
            <person name="Mihaltcheva S."/>
            <person name="Molinier V."/>
            <person name="Murat C."/>
            <person name="Poggeler S."/>
            <person name="Quandt C.A."/>
            <person name="Sperisen C."/>
            <person name="Tritt A."/>
            <person name="Tisserant E."/>
            <person name="Crous P.W."/>
            <person name="Henrissat B."/>
            <person name="Nehls U."/>
            <person name="Egli S."/>
            <person name="Spatafora J.W."/>
            <person name="Grigoriev I.V."/>
            <person name="Martin F.M."/>
        </authorList>
    </citation>
    <scope>NUCLEOTIDE SEQUENCE [LARGE SCALE GENOMIC DNA]</scope>
    <source>
        <strain evidence="1 2">1.58</strain>
    </source>
</reference>
<dbReference type="EMBL" id="KV748272">
    <property type="protein sequence ID" value="OCK87059.1"/>
    <property type="molecule type" value="Genomic_DNA"/>
</dbReference>
<keyword evidence="2" id="KW-1185">Reference proteome</keyword>
<organism evidence="1 2">
    <name type="scientific">Cenococcum geophilum 1.58</name>
    <dbReference type="NCBI Taxonomy" id="794803"/>
    <lineage>
        <taxon>Eukaryota</taxon>
        <taxon>Fungi</taxon>
        <taxon>Dikarya</taxon>
        <taxon>Ascomycota</taxon>
        <taxon>Pezizomycotina</taxon>
        <taxon>Dothideomycetes</taxon>
        <taxon>Pleosporomycetidae</taxon>
        <taxon>Gloniales</taxon>
        <taxon>Gloniaceae</taxon>
        <taxon>Cenococcum</taxon>
    </lineage>
</organism>
<evidence type="ECO:0000313" key="1">
    <source>
        <dbReference type="EMBL" id="OCK87059.1"/>
    </source>
</evidence>
<dbReference type="Proteomes" id="UP000250078">
    <property type="component" value="Unassembled WGS sequence"/>
</dbReference>
<name>A0ACC8ELL6_9PEZI</name>